<evidence type="ECO:0000313" key="4">
    <source>
        <dbReference type="EMBL" id="NYZ21731.1"/>
    </source>
</evidence>
<organism evidence="4 5">
    <name type="scientific">Azospirillum oleiclasticum</name>
    <dbReference type="NCBI Taxonomy" id="2735135"/>
    <lineage>
        <taxon>Bacteria</taxon>
        <taxon>Pseudomonadati</taxon>
        <taxon>Pseudomonadota</taxon>
        <taxon>Alphaproteobacteria</taxon>
        <taxon>Rhodospirillales</taxon>
        <taxon>Azospirillaceae</taxon>
        <taxon>Azospirillum</taxon>
    </lineage>
</organism>
<accession>A0ABX2TBK5</accession>
<evidence type="ECO:0000256" key="2">
    <source>
        <dbReference type="SAM" id="MobiDB-lite"/>
    </source>
</evidence>
<dbReference type="EMBL" id="JABFDB010000013">
    <property type="protein sequence ID" value="NYZ21731.1"/>
    <property type="molecule type" value="Genomic_DNA"/>
</dbReference>
<keyword evidence="1" id="KW-0175">Coiled coil</keyword>
<gene>
    <name evidence="4" type="ORF">HND93_18615</name>
</gene>
<dbReference type="RefSeq" id="WP_180283506.1">
    <property type="nucleotide sequence ID" value="NZ_JABFDB010000013.1"/>
</dbReference>
<keyword evidence="3" id="KW-1133">Transmembrane helix</keyword>
<feature type="transmembrane region" description="Helical" evidence="3">
    <location>
        <begin position="144"/>
        <end position="166"/>
    </location>
</feature>
<reference evidence="4 5" key="1">
    <citation type="submission" date="2020-05" db="EMBL/GenBank/DDBJ databases">
        <title>Azospirillum oleiclasticum sp. nov, a nitrogen-fixing and heavy crude oil-emulsifying bacterium isolated from the crude oil of Yumen Oilfield.</title>
        <authorList>
            <person name="Wu D."/>
            <person name="Cai M."/>
            <person name="Zhang X."/>
        </authorList>
    </citation>
    <scope>NUCLEOTIDE SEQUENCE [LARGE SCALE GENOMIC DNA]</scope>
    <source>
        <strain evidence="4 5">ROY-1-1-2</strain>
    </source>
</reference>
<feature type="compositionally biased region" description="Low complexity" evidence="2">
    <location>
        <begin position="1"/>
        <end position="11"/>
    </location>
</feature>
<keyword evidence="3" id="KW-0472">Membrane</keyword>
<evidence type="ECO:0000256" key="1">
    <source>
        <dbReference type="SAM" id="Coils"/>
    </source>
</evidence>
<protein>
    <submittedName>
        <fullName evidence="4">Uncharacterized protein</fullName>
    </submittedName>
</protein>
<feature type="transmembrane region" description="Helical" evidence="3">
    <location>
        <begin position="114"/>
        <end position="138"/>
    </location>
</feature>
<feature type="coiled-coil region" evidence="1">
    <location>
        <begin position="295"/>
        <end position="322"/>
    </location>
</feature>
<dbReference type="Proteomes" id="UP000584642">
    <property type="component" value="Unassembled WGS sequence"/>
</dbReference>
<sequence>MAADTTTTLDCPPLPADGQDNPTGAPPAGRPPVLKAAVGTGFPASGGKGSVRSAENAVATAPVFLEAIGVDAKLTDFIPEDQRQIVELMTETVLAVAWYGDKIDEGRRAYQRGLLAALAITLGMPFIAMAIGLVPVLLSSSASAGTSLSEVLIALIAGFAATQGILRDAFGRRFRFAAFWTARSKISSTYAGLITRWQADPERVATTGTRIALAAELRSDMRAAVATARAAMAEEEETFFRDLQLPSVDIGAIGTTRAGVAKFFTDAASPAVTKLLADRTGNQQRAAVEAADEQFARIAARIETEKQRLKAVETELAALDATAPGRKALDIEKDHLAQSLAGLYASLRSR</sequence>
<keyword evidence="3" id="KW-0812">Transmembrane</keyword>
<comment type="caution">
    <text evidence="4">The sequence shown here is derived from an EMBL/GenBank/DDBJ whole genome shotgun (WGS) entry which is preliminary data.</text>
</comment>
<keyword evidence="5" id="KW-1185">Reference proteome</keyword>
<evidence type="ECO:0000313" key="5">
    <source>
        <dbReference type="Proteomes" id="UP000584642"/>
    </source>
</evidence>
<name>A0ABX2TBK5_9PROT</name>
<evidence type="ECO:0000256" key="3">
    <source>
        <dbReference type="SAM" id="Phobius"/>
    </source>
</evidence>
<proteinExistence type="predicted"/>
<feature type="region of interest" description="Disordered" evidence="2">
    <location>
        <begin position="1"/>
        <end position="32"/>
    </location>
</feature>